<comment type="pathway">
    <text evidence="2 16">Amino-acid biosynthesis; L-methionine biosynthesis via de novo pathway; L-homoserine from L-aspartate: step 1/3.</text>
</comment>
<protein>
    <recommendedName>
        <fullName evidence="6 15">Aspartokinase</fullName>
        <ecNumber evidence="5 15">2.7.2.4</ecNumber>
    </recommendedName>
</protein>
<dbReference type="STRING" id="314225.ELI_14545"/>
<evidence type="ECO:0000256" key="14">
    <source>
        <dbReference type="PIRSR" id="PIRSR000726-1"/>
    </source>
</evidence>
<evidence type="ECO:0000256" key="2">
    <source>
        <dbReference type="ARBA" id="ARBA00004986"/>
    </source>
</evidence>
<dbReference type="GO" id="GO:0009090">
    <property type="term" value="P:homoserine biosynthetic process"/>
    <property type="evidence" value="ECO:0007669"/>
    <property type="project" value="TreeGrafter"/>
</dbReference>
<dbReference type="InterPro" id="IPR036393">
    <property type="entry name" value="AceGlu_kinase-like_sf"/>
</dbReference>
<keyword evidence="9 14" id="KW-0547">Nucleotide-binding</keyword>
<dbReference type="EMBL" id="CP000157">
    <property type="protein sequence ID" value="ABC65001.1"/>
    <property type="molecule type" value="Genomic_DNA"/>
</dbReference>
<keyword evidence="8 15" id="KW-0808">Transferase</keyword>
<dbReference type="Pfam" id="PF22468">
    <property type="entry name" value="ACT_9"/>
    <property type="match status" value="1"/>
</dbReference>
<dbReference type="CDD" id="cd04261">
    <property type="entry name" value="AAK_AKii-LysC-BS"/>
    <property type="match status" value="1"/>
</dbReference>
<evidence type="ECO:0000256" key="15">
    <source>
        <dbReference type="RuleBase" id="RU003448"/>
    </source>
</evidence>
<sequence>MKFGGTSMAGTERIRRVANIVRKQAAGGDEVAVVVSAMAGETDRLVNFCREANALYDPAEYDVVVASGEQVTSGLLALTLQSLGCKARSWLGWQLPVHTVEAHAKARIEDIENDALLESMRGGTIAVIPGFQGLSDDGRITTLGRGGSDTSAVAVAAAIDADRCDIYTDVDGVYTTDPRIVARARKQKAVTYEEMLELASVGAKVLQTRSVGLAMKEGVRVQVLSSFVDDDATPADDLPGTMIVSEEEMDRILEEGDMERQLVTGIAHDKNEAKIILTRVPDKPGAVAHIFEPLAAASINVDMIIQNVGRDKGETDVTFTVPQADLARAQALLEDRREEIGFNRIITDSQIAKISVVGVGMKSHAGVASTMFRALSDRGINIQAISTSEIKVSVMIDEDETELAVRVLHTAYGLDAEDAAA</sequence>
<dbReference type="HOGENOM" id="CLU_009116_3_2_5"/>
<name>Q2N5P0_ERYLH</name>
<dbReference type="SUPFAM" id="SSF55021">
    <property type="entry name" value="ACT-like"/>
    <property type="match status" value="2"/>
</dbReference>
<evidence type="ECO:0000256" key="11">
    <source>
        <dbReference type="ARBA" id="ARBA00022840"/>
    </source>
</evidence>
<comment type="similarity">
    <text evidence="4 15">Belongs to the aspartokinase family.</text>
</comment>
<keyword evidence="12" id="KW-0457">Lysine biosynthesis</keyword>
<evidence type="ECO:0000256" key="16">
    <source>
        <dbReference type="RuleBase" id="RU004249"/>
    </source>
</evidence>
<feature type="binding site" evidence="14">
    <location>
        <position position="42"/>
    </location>
    <ligand>
        <name>substrate</name>
    </ligand>
</feature>
<dbReference type="GO" id="GO:0005524">
    <property type="term" value="F:ATP binding"/>
    <property type="evidence" value="ECO:0007669"/>
    <property type="project" value="UniProtKB-KW"/>
</dbReference>
<evidence type="ECO:0000256" key="6">
    <source>
        <dbReference type="ARBA" id="ARBA00016273"/>
    </source>
</evidence>
<evidence type="ECO:0000256" key="9">
    <source>
        <dbReference type="ARBA" id="ARBA00022741"/>
    </source>
</evidence>
<dbReference type="UniPathway" id="UPA00051">
    <property type="reaction ID" value="UER00462"/>
</dbReference>
<evidence type="ECO:0000259" key="17">
    <source>
        <dbReference type="PROSITE" id="PS51671"/>
    </source>
</evidence>
<dbReference type="CDD" id="cd04923">
    <property type="entry name" value="ACT_AK-LysC-DapG-like_2"/>
    <property type="match status" value="1"/>
</dbReference>
<evidence type="ECO:0000313" key="18">
    <source>
        <dbReference type="EMBL" id="ABC65001.1"/>
    </source>
</evidence>
<dbReference type="KEGG" id="eli:ELI_14545"/>
<evidence type="ECO:0000256" key="4">
    <source>
        <dbReference type="ARBA" id="ARBA00010122"/>
    </source>
</evidence>
<proteinExistence type="inferred from homology"/>
<feature type="binding site" evidence="14">
    <location>
        <position position="179"/>
    </location>
    <ligand>
        <name>ATP</name>
        <dbReference type="ChEBI" id="CHEBI:30616"/>
    </ligand>
</feature>
<dbReference type="NCBIfam" id="NF005155">
    <property type="entry name" value="PRK06635.1-4"/>
    <property type="match status" value="1"/>
</dbReference>
<feature type="binding site" evidence="14">
    <location>
        <begin position="168"/>
        <end position="169"/>
    </location>
    <ligand>
        <name>ATP</name>
        <dbReference type="ChEBI" id="CHEBI:30616"/>
    </ligand>
</feature>
<feature type="binding site" evidence="14">
    <location>
        <begin position="2"/>
        <end position="5"/>
    </location>
    <ligand>
        <name>ATP</name>
        <dbReference type="ChEBI" id="CHEBI:30616"/>
    </ligand>
</feature>
<dbReference type="eggNOG" id="COG0527">
    <property type="taxonomic scope" value="Bacteria"/>
</dbReference>
<dbReference type="GO" id="GO:0004072">
    <property type="term" value="F:aspartate kinase activity"/>
    <property type="evidence" value="ECO:0007669"/>
    <property type="project" value="UniProtKB-EC"/>
</dbReference>
<comment type="pathway">
    <text evidence="1 16">Amino-acid biosynthesis; L-lysine biosynthesis via DAP pathway; (S)-tetrahydrodipicolinate from L-aspartate: step 1/4.</text>
</comment>
<dbReference type="CDD" id="cd04913">
    <property type="entry name" value="ACT_AKii-LysC-BS-like_1"/>
    <property type="match status" value="1"/>
</dbReference>
<dbReference type="FunFam" id="3.40.1160.10:FF:000002">
    <property type="entry name" value="Aspartokinase"/>
    <property type="match status" value="1"/>
</dbReference>
<dbReference type="UniPathway" id="UPA00050">
    <property type="reaction ID" value="UER00461"/>
</dbReference>
<dbReference type="Proteomes" id="UP000008808">
    <property type="component" value="Chromosome"/>
</dbReference>
<evidence type="ECO:0000256" key="7">
    <source>
        <dbReference type="ARBA" id="ARBA00022605"/>
    </source>
</evidence>
<dbReference type="InterPro" id="IPR041740">
    <property type="entry name" value="AKii-LysC-BS"/>
</dbReference>
<feature type="binding site" evidence="14">
    <location>
        <position position="174"/>
    </location>
    <ligand>
        <name>ATP</name>
        <dbReference type="ChEBI" id="CHEBI:30616"/>
    </ligand>
</feature>
<dbReference type="InterPro" id="IPR045865">
    <property type="entry name" value="ACT-like_dom_sf"/>
</dbReference>
<dbReference type="NCBIfam" id="TIGR00657">
    <property type="entry name" value="asp_kinases"/>
    <property type="match status" value="1"/>
</dbReference>
<dbReference type="GO" id="GO:0005829">
    <property type="term" value="C:cytosol"/>
    <property type="evidence" value="ECO:0007669"/>
    <property type="project" value="TreeGrafter"/>
</dbReference>
<comment type="catalytic activity">
    <reaction evidence="13 15">
        <text>L-aspartate + ATP = 4-phospho-L-aspartate + ADP</text>
        <dbReference type="Rhea" id="RHEA:23776"/>
        <dbReference type="ChEBI" id="CHEBI:29991"/>
        <dbReference type="ChEBI" id="CHEBI:30616"/>
        <dbReference type="ChEBI" id="CHEBI:57535"/>
        <dbReference type="ChEBI" id="CHEBI:456216"/>
        <dbReference type="EC" id="2.7.2.4"/>
    </reaction>
</comment>
<dbReference type="Gene3D" id="3.40.1160.10">
    <property type="entry name" value="Acetylglutamate kinase-like"/>
    <property type="match status" value="1"/>
</dbReference>
<feature type="binding site" evidence="14">
    <location>
        <position position="69"/>
    </location>
    <ligand>
        <name>substrate</name>
    </ligand>
</feature>
<dbReference type="GO" id="GO:0009088">
    <property type="term" value="P:threonine biosynthetic process"/>
    <property type="evidence" value="ECO:0007669"/>
    <property type="project" value="UniProtKB-UniPathway"/>
</dbReference>
<dbReference type="InterPro" id="IPR005260">
    <property type="entry name" value="Asp_kin_monofn"/>
</dbReference>
<reference evidence="19" key="1">
    <citation type="journal article" date="2009" name="J. Bacteriol.">
        <title>Complete genome sequence of Erythrobacter litoralis HTCC2594.</title>
        <authorList>
            <person name="Oh H.M."/>
            <person name="Giovannoni S.J."/>
            <person name="Ferriera S."/>
            <person name="Johnson J."/>
            <person name="Cho J.C."/>
        </authorList>
    </citation>
    <scope>NUCLEOTIDE SEQUENCE [LARGE SCALE GENOMIC DNA]</scope>
    <source>
        <strain evidence="19">HTCC2594</strain>
    </source>
</reference>
<dbReference type="EC" id="2.7.2.4" evidence="5 15"/>
<dbReference type="PANTHER" id="PTHR21499">
    <property type="entry name" value="ASPARTATE KINASE"/>
    <property type="match status" value="1"/>
</dbReference>
<evidence type="ECO:0000256" key="12">
    <source>
        <dbReference type="ARBA" id="ARBA00023154"/>
    </source>
</evidence>
<comment type="pathway">
    <text evidence="3 16">Amino-acid biosynthesis; L-threonine biosynthesis; L-threonine from L-aspartate: step 1/5.</text>
</comment>
<dbReference type="AlphaFoldDB" id="Q2N5P0"/>
<accession>Q2N5P0</accession>
<dbReference type="InterPro" id="IPR001341">
    <property type="entry name" value="Asp_kinase"/>
</dbReference>
<dbReference type="SUPFAM" id="SSF53633">
    <property type="entry name" value="Carbamate kinase-like"/>
    <property type="match status" value="1"/>
</dbReference>
<dbReference type="Gene3D" id="3.30.2130.10">
    <property type="entry name" value="VC0802-like"/>
    <property type="match status" value="1"/>
</dbReference>
<dbReference type="InterPro" id="IPR054352">
    <property type="entry name" value="ACT_Aspartokinase"/>
</dbReference>
<keyword evidence="10 15" id="KW-0418">Kinase</keyword>
<dbReference type="FunFam" id="3.30.2130.10:FF:000002">
    <property type="entry name" value="Aspartokinase"/>
    <property type="match status" value="1"/>
</dbReference>
<dbReference type="PANTHER" id="PTHR21499:SF3">
    <property type="entry name" value="ASPARTOKINASE"/>
    <property type="match status" value="1"/>
</dbReference>
<feature type="domain" description="ACT" evidence="17">
    <location>
        <begin position="275"/>
        <end position="359"/>
    </location>
</feature>
<keyword evidence="19" id="KW-1185">Reference proteome</keyword>
<dbReference type="PIRSF" id="PIRSF000726">
    <property type="entry name" value="Asp_kin"/>
    <property type="match status" value="1"/>
</dbReference>
<evidence type="ECO:0000313" key="19">
    <source>
        <dbReference type="Proteomes" id="UP000008808"/>
    </source>
</evidence>
<feature type="binding site" evidence="14">
    <location>
        <begin position="204"/>
        <end position="205"/>
    </location>
    <ligand>
        <name>ATP</name>
        <dbReference type="ChEBI" id="CHEBI:30616"/>
    </ligand>
</feature>
<keyword evidence="11 14" id="KW-0067">ATP-binding</keyword>
<dbReference type="GO" id="GO:0009089">
    <property type="term" value="P:lysine biosynthetic process via diaminopimelate"/>
    <property type="evidence" value="ECO:0007669"/>
    <property type="project" value="UniProtKB-UniPathway"/>
</dbReference>
<evidence type="ECO:0000256" key="1">
    <source>
        <dbReference type="ARBA" id="ARBA00004766"/>
    </source>
</evidence>
<organism evidence="18 19">
    <name type="scientific">Erythrobacter litoralis (strain HTCC2594)</name>
    <dbReference type="NCBI Taxonomy" id="314225"/>
    <lineage>
        <taxon>Bacteria</taxon>
        <taxon>Pseudomonadati</taxon>
        <taxon>Pseudomonadota</taxon>
        <taxon>Alphaproteobacteria</taxon>
        <taxon>Sphingomonadales</taxon>
        <taxon>Erythrobacteraceae</taxon>
        <taxon>Erythrobacter/Porphyrobacter group</taxon>
        <taxon>Erythrobacter</taxon>
    </lineage>
</organism>
<dbReference type="NCBIfam" id="NF005154">
    <property type="entry name" value="PRK06635.1-2"/>
    <property type="match status" value="1"/>
</dbReference>
<dbReference type="InterPro" id="IPR002912">
    <property type="entry name" value="ACT_dom"/>
</dbReference>
<gene>
    <name evidence="18" type="ordered locus">ELI_14545</name>
</gene>
<keyword evidence="7 16" id="KW-0028">Amino-acid biosynthesis</keyword>
<dbReference type="Pfam" id="PF01842">
    <property type="entry name" value="ACT"/>
    <property type="match status" value="1"/>
</dbReference>
<dbReference type="Pfam" id="PF00696">
    <property type="entry name" value="AA_kinase"/>
    <property type="match status" value="1"/>
</dbReference>
<evidence type="ECO:0000256" key="3">
    <source>
        <dbReference type="ARBA" id="ARBA00005139"/>
    </source>
</evidence>
<evidence type="ECO:0000256" key="13">
    <source>
        <dbReference type="ARBA" id="ARBA00047872"/>
    </source>
</evidence>
<evidence type="ECO:0000256" key="10">
    <source>
        <dbReference type="ARBA" id="ARBA00022777"/>
    </source>
</evidence>
<evidence type="ECO:0000256" key="5">
    <source>
        <dbReference type="ARBA" id="ARBA00013059"/>
    </source>
</evidence>
<dbReference type="UniPathway" id="UPA00034">
    <property type="reaction ID" value="UER00015"/>
</dbReference>
<evidence type="ECO:0000256" key="8">
    <source>
        <dbReference type="ARBA" id="ARBA00022679"/>
    </source>
</evidence>
<dbReference type="InterPro" id="IPR001048">
    <property type="entry name" value="Asp/Glu/Uridylate_kinase"/>
</dbReference>
<dbReference type="PROSITE" id="PS51671">
    <property type="entry name" value="ACT"/>
    <property type="match status" value="1"/>
</dbReference>